<evidence type="ECO:0000256" key="2">
    <source>
        <dbReference type="ARBA" id="ARBA00004574"/>
    </source>
</evidence>
<dbReference type="PROSITE" id="PS51050">
    <property type="entry name" value="ZF_CW"/>
    <property type="match status" value="1"/>
</dbReference>
<dbReference type="InterPro" id="IPR011011">
    <property type="entry name" value="Znf_FYVE_PHD"/>
</dbReference>
<protein>
    <recommendedName>
        <fullName evidence="15">ATP-dependent helicase ATRX</fullName>
    </recommendedName>
</protein>
<evidence type="ECO:0000256" key="12">
    <source>
        <dbReference type="ARBA" id="ARBA00022895"/>
    </source>
</evidence>
<feature type="compositionally biased region" description="Polar residues" evidence="16">
    <location>
        <begin position="150"/>
        <end position="174"/>
    </location>
</feature>
<evidence type="ECO:0000259" key="20">
    <source>
        <dbReference type="PROSITE" id="PS51533"/>
    </source>
</evidence>
<feature type="region of interest" description="Disordered" evidence="16">
    <location>
        <begin position="1"/>
        <end position="59"/>
    </location>
</feature>
<dbReference type="SMART" id="SM00490">
    <property type="entry name" value="HELICc"/>
    <property type="match status" value="1"/>
</dbReference>
<keyword evidence="4" id="KW-0158">Chromosome</keyword>
<dbReference type="SUPFAM" id="SSF52540">
    <property type="entry name" value="P-loop containing nucleoside triphosphate hydrolases"/>
    <property type="match status" value="2"/>
</dbReference>
<feature type="compositionally biased region" description="Polar residues" evidence="16">
    <location>
        <begin position="230"/>
        <end position="246"/>
    </location>
</feature>
<feature type="region of interest" description="Disordered" evidence="16">
    <location>
        <begin position="1683"/>
        <end position="1719"/>
    </location>
</feature>
<proteinExistence type="inferred from homology"/>
<dbReference type="Pfam" id="PF00176">
    <property type="entry name" value="SNF2-rel_dom"/>
    <property type="match status" value="1"/>
</dbReference>
<feature type="compositionally biased region" description="Polar residues" evidence="16">
    <location>
        <begin position="81"/>
        <end position="94"/>
    </location>
</feature>
<dbReference type="GO" id="GO:0008270">
    <property type="term" value="F:zinc ion binding"/>
    <property type="evidence" value="ECO:0007669"/>
    <property type="project" value="UniProtKB-KW"/>
</dbReference>
<feature type="region of interest" description="Disordered" evidence="16">
    <location>
        <begin position="839"/>
        <end position="867"/>
    </location>
</feature>
<feature type="domain" description="CW-type" evidence="17">
    <location>
        <begin position="1615"/>
        <end position="1670"/>
    </location>
</feature>
<evidence type="ECO:0000256" key="4">
    <source>
        <dbReference type="ARBA" id="ARBA00022454"/>
    </source>
</evidence>
<dbReference type="InterPro" id="IPR000330">
    <property type="entry name" value="SNF2_N"/>
</dbReference>
<keyword evidence="13" id="KW-0238">DNA-binding</keyword>
<evidence type="ECO:0000256" key="9">
    <source>
        <dbReference type="ARBA" id="ARBA00022806"/>
    </source>
</evidence>
<dbReference type="GO" id="GO:0016887">
    <property type="term" value="F:ATP hydrolysis activity"/>
    <property type="evidence" value="ECO:0007669"/>
    <property type="project" value="InterPro"/>
</dbReference>
<dbReference type="InterPro" id="IPR027417">
    <property type="entry name" value="P-loop_NTPase"/>
</dbReference>
<dbReference type="InterPro" id="IPR013083">
    <property type="entry name" value="Znf_RING/FYVE/PHD"/>
</dbReference>
<feature type="compositionally biased region" description="Low complexity" evidence="16">
    <location>
        <begin position="108"/>
        <end position="124"/>
    </location>
</feature>
<feature type="compositionally biased region" description="Polar residues" evidence="16">
    <location>
        <begin position="125"/>
        <end position="136"/>
    </location>
</feature>
<dbReference type="PROSITE" id="PS51533">
    <property type="entry name" value="ADD"/>
    <property type="match status" value="1"/>
</dbReference>
<feature type="compositionally biased region" description="Low complexity" evidence="16">
    <location>
        <begin position="185"/>
        <end position="215"/>
    </location>
</feature>
<evidence type="ECO:0000256" key="3">
    <source>
        <dbReference type="ARBA" id="ARBA00007025"/>
    </source>
</evidence>
<evidence type="ECO:0000256" key="10">
    <source>
        <dbReference type="ARBA" id="ARBA00022833"/>
    </source>
</evidence>
<dbReference type="CDD" id="cd18793">
    <property type="entry name" value="SF2_C_SNF"/>
    <property type="match status" value="1"/>
</dbReference>
<dbReference type="InterPro" id="IPR044574">
    <property type="entry name" value="ARIP4-like"/>
</dbReference>
<feature type="compositionally biased region" description="Basic and acidic residues" evidence="16">
    <location>
        <begin position="1705"/>
        <end position="1719"/>
    </location>
</feature>
<dbReference type="Pfam" id="PF07496">
    <property type="entry name" value="zf-CW"/>
    <property type="match status" value="1"/>
</dbReference>
<dbReference type="Gene3D" id="3.40.50.300">
    <property type="entry name" value="P-loop containing nucleotide triphosphate hydrolases"/>
    <property type="match status" value="1"/>
</dbReference>
<organism evidence="21">
    <name type="scientific">Chaetoceros debilis</name>
    <dbReference type="NCBI Taxonomy" id="122233"/>
    <lineage>
        <taxon>Eukaryota</taxon>
        <taxon>Sar</taxon>
        <taxon>Stramenopiles</taxon>
        <taxon>Ochrophyta</taxon>
        <taxon>Bacillariophyta</taxon>
        <taxon>Coscinodiscophyceae</taxon>
        <taxon>Chaetocerotophycidae</taxon>
        <taxon>Chaetocerotales</taxon>
        <taxon>Chaetocerotaceae</taxon>
        <taxon>Chaetoceros</taxon>
    </lineage>
</organism>
<dbReference type="PANTHER" id="PTHR45797">
    <property type="entry name" value="RAD54-LIKE"/>
    <property type="match status" value="1"/>
</dbReference>
<keyword evidence="8" id="KW-0378">Hydrolase</keyword>
<evidence type="ECO:0000256" key="13">
    <source>
        <dbReference type="ARBA" id="ARBA00023125"/>
    </source>
</evidence>
<evidence type="ECO:0000256" key="5">
    <source>
        <dbReference type="ARBA" id="ARBA00022723"/>
    </source>
</evidence>
<dbReference type="InterPro" id="IPR001650">
    <property type="entry name" value="Helicase_C-like"/>
</dbReference>
<keyword evidence="9" id="KW-0347">Helicase</keyword>
<feature type="compositionally biased region" description="Low complexity" evidence="16">
    <location>
        <begin position="371"/>
        <end position="386"/>
    </location>
</feature>
<dbReference type="SMART" id="SM00487">
    <property type="entry name" value="DEXDc"/>
    <property type="match status" value="1"/>
</dbReference>
<dbReference type="EMBL" id="HBIO01022828">
    <property type="protein sequence ID" value="CAE0472681.1"/>
    <property type="molecule type" value="Transcribed_RNA"/>
</dbReference>
<feature type="compositionally biased region" description="Basic and acidic residues" evidence="16">
    <location>
        <begin position="1"/>
        <end position="17"/>
    </location>
</feature>
<evidence type="ECO:0000313" key="21">
    <source>
        <dbReference type="EMBL" id="CAE0472681.1"/>
    </source>
</evidence>
<dbReference type="GO" id="GO:0004386">
    <property type="term" value="F:helicase activity"/>
    <property type="evidence" value="ECO:0007669"/>
    <property type="project" value="UniProtKB-KW"/>
</dbReference>
<dbReference type="Gene3D" id="3.30.40.100">
    <property type="match status" value="1"/>
</dbReference>
<feature type="domain" description="Helicase ATP-binding" evidence="18">
    <location>
        <begin position="949"/>
        <end position="1143"/>
    </location>
</feature>
<feature type="domain" description="Helicase C-terminal" evidence="19">
    <location>
        <begin position="1423"/>
        <end position="1604"/>
    </location>
</feature>
<feature type="compositionally biased region" description="Basic residues" evidence="16">
    <location>
        <begin position="18"/>
        <end position="33"/>
    </location>
</feature>
<dbReference type="InterPro" id="IPR014001">
    <property type="entry name" value="Helicase_ATP-bd"/>
</dbReference>
<reference evidence="21" key="1">
    <citation type="submission" date="2021-01" db="EMBL/GenBank/DDBJ databases">
        <authorList>
            <person name="Corre E."/>
            <person name="Pelletier E."/>
            <person name="Niang G."/>
            <person name="Scheremetjew M."/>
            <person name="Finn R."/>
            <person name="Kale V."/>
            <person name="Holt S."/>
            <person name="Cochrane G."/>
            <person name="Meng A."/>
            <person name="Brown T."/>
            <person name="Cohen L."/>
        </authorList>
    </citation>
    <scope>NUCLEOTIDE SEQUENCE</scope>
    <source>
        <strain evidence="21">MM31A-1</strain>
    </source>
</reference>
<dbReference type="InterPro" id="IPR038718">
    <property type="entry name" value="SNF2-like_sf"/>
</dbReference>
<comment type="similarity">
    <text evidence="3">Belongs to the SNF2/RAD54 helicase family.</text>
</comment>
<evidence type="ECO:0000259" key="18">
    <source>
        <dbReference type="PROSITE" id="PS51192"/>
    </source>
</evidence>
<feature type="region of interest" description="Disordered" evidence="16">
    <location>
        <begin position="361"/>
        <end position="387"/>
    </location>
</feature>
<keyword evidence="6" id="KW-0547">Nucleotide-binding</keyword>
<dbReference type="InterPro" id="IPR049730">
    <property type="entry name" value="SNF2/RAD54-like_C"/>
</dbReference>
<evidence type="ECO:0000256" key="1">
    <source>
        <dbReference type="ARBA" id="ARBA00004123"/>
    </source>
</evidence>
<keyword evidence="5" id="KW-0479">Metal-binding</keyword>
<evidence type="ECO:0000259" key="17">
    <source>
        <dbReference type="PROSITE" id="PS51050"/>
    </source>
</evidence>
<dbReference type="InterPro" id="IPR025766">
    <property type="entry name" value="ADD"/>
</dbReference>
<evidence type="ECO:0000256" key="11">
    <source>
        <dbReference type="ARBA" id="ARBA00022840"/>
    </source>
</evidence>
<dbReference type="GO" id="GO:0000781">
    <property type="term" value="C:chromosome, telomeric region"/>
    <property type="evidence" value="ECO:0007669"/>
    <property type="project" value="UniProtKB-SubCell"/>
</dbReference>
<dbReference type="GO" id="GO:0010468">
    <property type="term" value="P:regulation of gene expression"/>
    <property type="evidence" value="ECO:0007669"/>
    <property type="project" value="UniProtKB-ARBA"/>
</dbReference>
<evidence type="ECO:0000256" key="16">
    <source>
        <dbReference type="SAM" id="MobiDB-lite"/>
    </source>
</evidence>
<accession>A0A7S3QCZ1</accession>
<sequence>MTRDAESHSTIMREKLMMFRRTKEKHVQKRSASKSKSESNHRTQTSSISSPKKKMNGDIVMCNNSSMESVGEMMITSKTMLNKHNGDNTTNGETSLLPFADNSTTTKANGRANASASSSLNRSSPQKAESSNTTIVEKSGAGGPSWKGRLNTSTSSRVKLRPPSTTKKMKTNGTFPKKASEKKSMTSTSTSIPTSTNSTTSISVSSNNASTSPPTLATRNKYGSTREDPSNNSDKTNTKRMQQLGVQRSPFRKKMKQKQENKVLSARKKKASTPIDPTSIPQRVNQKKKNSPKKLFAPSDPIHEKVQHTEKNLPKKIPSAKDVIDLCSSSEDEDDVISSHSMPLLSPKRARKTARVINDDNKNSINSKHCSNSTISTSTSAPPSTSEVMKTDVDSVETYSIDPKSATCWSCRISLDDKGSKGVESKGSKALMKGECSYYMIHSHPLLRVTCCSVCADKAYIVEDDIANIEQMKENPLLSNVNEVDSENEDEDEDGELEEITTCGWCADANRQGDNLLLCDKCPRAFCDTCISLAYGGGPKGDRAVHNLLNEECDWECIYCKPTIVIGRMQSFLDTWGEKNDDDNYTKSEKDHVDNLLIKLGALEDTVKETEAMLEVDSFEKIRRQFFEAEAASDSEIDAEKELNAWHRKWIEVHARCSDAIGFLHDELEDSGVDLRSFYSEREKVDLDSFVEAGNTEHDWKVDADEALARRDREFGKSCGASGFKNDSNIYKDIENLDDSELNEIEDICTKMEARDHIQKLADAGTNFNCDQQTVHNFIAALNSENEVFNELQTKAKRRSDAHDKELDDQLARGECTIRKKKHAPTMRIVSRSVKRLQTQTQQRKVESKRKISSIEKPEQRRNSWAKRRRIAPQQVVKASEVEFESFGGESLDFEDSGFILSTKSTDTIGCDEYVSVCTSLAKVLKPHQKDGIKFMWEQSFSDILIPSSSSHSINRGCILAHNMGLGKSIQVVALVHTVLTHPILNQEGGRRIRRILLVVPVNTLANWISEFSKWEYYPKIKVFHYNAQKSLRGKKILTEKWQAEGGVLLISYDTLSRCCKSENRSEETQKEYYVTTFQHAFINPGADAVILDEGHLQVKNNKSSISKTLSAISTPRRISLSGTPLQNNLEEYIRMVDWVRPGYLGPMATVEKKYTAPIMSSLNSDASEADRTLGDKMLRELFEKLNPFVQRLDSSVLEEDLPPMQQAVLHVRQTRAQAKLYRAFKKYQATLTSSNNFLDQYQKLFLVNNHPGCLLFQNKSSSRKRCSHINMDTESSIAPLQKSLNVSKCRDKDNIFHKKKNPESQFHSAIPNSQFKIKHEPAPNPAFKSQASIEVIIVDDDSDDDDDNDNDEAISAEINHSSRGEGVFVETNINEQAGEETMYKAIDRNEEELSSSWWSKVYSKVPTMGDIENGGKIILLLQILAHADMIGEKVVVFSQSLPTLNFIEDAIQSDDWGSKVPSISSLSPGRKWGNWQNGKDYLRIDGSIDATTRGLLINQFNDSNNDGLVEREADESTKMFLISSRAGSVGINLTAANRVVIFDSSWNPVTDLQALYRCYRYGQNKPVYAYRFITDGTMEEKVYSRCVNKTSLAARVIDQKDPKRNFTSRELSNIMAIDNWVQCDLCDKWRMLPPNADTDKLGADDFWFCGLNDYDIRTNECEKKERDVKYYNKLFWEKNDNAVSHQEKDNASEKQNSNLPMPRDSFDTRTEDKSKVENTERDVVLSKLINIPAPKVKKKSNQKARDIATPLVSQYYFHDSLMADANTKAT</sequence>
<dbReference type="GO" id="GO:0003677">
    <property type="term" value="F:DNA binding"/>
    <property type="evidence" value="ECO:0007669"/>
    <property type="project" value="UniProtKB-KW"/>
</dbReference>
<feature type="region of interest" description="Disordered" evidence="16">
    <location>
        <begin position="81"/>
        <end position="298"/>
    </location>
</feature>
<feature type="compositionally biased region" description="Basic and acidic residues" evidence="16">
    <location>
        <begin position="1683"/>
        <end position="1693"/>
    </location>
</feature>
<feature type="domain" description="PHD-type" evidence="20">
    <location>
        <begin position="396"/>
        <end position="589"/>
    </location>
</feature>
<dbReference type="PANTHER" id="PTHR45797:SF1">
    <property type="entry name" value="HELICASE ARIP4"/>
    <property type="match status" value="1"/>
</dbReference>
<evidence type="ECO:0000256" key="6">
    <source>
        <dbReference type="ARBA" id="ARBA00022741"/>
    </source>
</evidence>
<evidence type="ECO:0000256" key="8">
    <source>
        <dbReference type="ARBA" id="ARBA00022801"/>
    </source>
</evidence>
<dbReference type="Pfam" id="PF00271">
    <property type="entry name" value="Helicase_C"/>
    <property type="match status" value="1"/>
</dbReference>
<comment type="subcellular location">
    <subcellularLocation>
        <location evidence="2">Chromosome</location>
        <location evidence="2">Telomere</location>
    </subcellularLocation>
    <subcellularLocation>
        <location evidence="1">Nucleus</location>
    </subcellularLocation>
</comment>
<evidence type="ECO:0000259" key="19">
    <source>
        <dbReference type="PROSITE" id="PS51194"/>
    </source>
</evidence>
<dbReference type="SUPFAM" id="SSF57903">
    <property type="entry name" value="FYVE/PHD zinc finger"/>
    <property type="match status" value="1"/>
</dbReference>
<dbReference type="Gene3D" id="3.30.40.10">
    <property type="entry name" value="Zinc/RING finger domain, C3HC4 (zinc finger)"/>
    <property type="match status" value="1"/>
</dbReference>
<keyword evidence="10" id="KW-0862">Zinc</keyword>
<gene>
    <name evidence="21" type="ORF">CDEB00056_LOCUS17534</name>
</gene>
<dbReference type="GO" id="GO:0005634">
    <property type="term" value="C:nucleus"/>
    <property type="evidence" value="ECO:0007669"/>
    <property type="project" value="UniProtKB-SubCell"/>
</dbReference>
<feature type="compositionally biased region" description="Basic and acidic residues" evidence="16">
    <location>
        <begin position="844"/>
        <end position="862"/>
    </location>
</feature>
<dbReference type="GO" id="GO:0005524">
    <property type="term" value="F:ATP binding"/>
    <property type="evidence" value="ECO:0007669"/>
    <property type="project" value="UniProtKB-KW"/>
</dbReference>
<dbReference type="PROSITE" id="PS51192">
    <property type="entry name" value="HELICASE_ATP_BIND_1"/>
    <property type="match status" value="1"/>
</dbReference>
<feature type="compositionally biased region" description="Polar residues" evidence="16">
    <location>
        <begin position="275"/>
        <end position="284"/>
    </location>
</feature>
<keyword evidence="11" id="KW-0067">ATP-binding</keyword>
<evidence type="ECO:0000256" key="14">
    <source>
        <dbReference type="ARBA" id="ARBA00023242"/>
    </source>
</evidence>
<name>A0A7S3QCZ1_9STRA</name>
<keyword evidence="12" id="KW-0779">Telomere</keyword>
<evidence type="ECO:0000256" key="15">
    <source>
        <dbReference type="ARBA" id="ARBA00031106"/>
    </source>
</evidence>
<dbReference type="InterPro" id="IPR011124">
    <property type="entry name" value="Znf_CW"/>
</dbReference>
<keyword evidence="14" id="KW-0539">Nucleus</keyword>
<keyword evidence="7" id="KW-0863">Zinc-finger</keyword>
<dbReference type="Gene3D" id="3.40.50.10810">
    <property type="entry name" value="Tandem AAA-ATPase domain"/>
    <property type="match status" value="1"/>
</dbReference>
<dbReference type="PROSITE" id="PS51194">
    <property type="entry name" value="HELICASE_CTER"/>
    <property type="match status" value="1"/>
</dbReference>
<evidence type="ECO:0000256" key="7">
    <source>
        <dbReference type="ARBA" id="ARBA00022771"/>
    </source>
</evidence>